<name>A0A081S2Y8_9ARCH</name>
<evidence type="ECO:0000259" key="1">
    <source>
        <dbReference type="Pfam" id="PF13524"/>
    </source>
</evidence>
<feature type="non-terminal residue" evidence="2">
    <location>
        <position position="1"/>
    </location>
</feature>
<protein>
    <submittedName>
        <fullName evidence="2">Glycosyl transferase protein</fullName>
    </submittedName>
</protein>
<evidence type="ECO:0000313" key="2">
    <source>
        <dbReference type="EMBL" id="KER05291.1"/>
    </source>
</evidence>
<proteinExistence type="predicted"/>
<dbReference type="EMBL" id="JNVL01000150">
    <property type="protein sequence ID" value="KER05291.1"/>
    <property type="molecule type" value="Genomic_DNA"/>
</dbReference>
<gene>
    <name evidence="2" type="ORF">AAA799E16_02074</name>
</gene>
<dbReference type="InterPro" id="IPR055259">
    <property type="entry name" value="YkvP/CgeB_Glyco_trans-like"/>
</dbReference>
<feature type="domain" description="Spore protein YkvP/CgeB glycosyl transferase-like" evidence="1">
    <location>
        <begin position="7"/>
        <end position="126"/>
    </location>
</feature>
<dbReference type="GO" id="GO:0016740">
    <property type="term" value="F:transferase activity"/>
    <property type="evidence" value="ECO:0007669"/>
    <property type="project" value="UniProtKB-KW"/>
</dbReference>
<comment type="caution">
    <text evidence="2">The sequence shown here is derived from an EMBL/GenBank/DDBJ whole genome shotgun (WGS) entry which is preliminary data.</text>
</comment>
<dbReference type="Pfam" id="PF13524">
    <property type="entry name" value="Glyco_trans_1_2"/>
    <property type="match status" value="1"/>
</dbReference>
<dbReference type="Proteomes" id="UP000028027">
    <property type="component" value="Unassembled WGS sequence"/>
</dbReference>
<dbReference type="AlphaFoldDB" id="A0A081S2Y8"/>
<feature type="non-terminal residue" evidence="2">
    <location>
        <position position="128"/>
    </location>
</feature>
<evidence type="ECO:0000313" key="3">
    <source>
        <dbReference type="Proteomes" id="UP000028027"/>
    </source>
</evidence>
<accession>A0A081S2Y8</accession>
<keyword evidence="3" id="KW-1185">Reference proteome</keyword>
<reference evidence="2 3" key="1">
    <citation type="submission" date="2014-06" db="EMBL/GenBank/DDBJ databases">
        <authorList>
            <person name="Ngugi D.K."/>
            <person name="Blom J."/>
            <person name="Alam I."/>
            <person name="Rashid M."/>
            <person name="Ba Alawi W."/>
            <person name="Zhang G."/>
            <person name="Hikmawan T."/>
            <person name="Guan Y."/>
            <person name="Antunes A."/>
            <person name="Siam R."/>
            <person name="Eldorry H."/>
            <person name="Bajic V."/>
            <person name="Stingl U."/>
        </authorList>
    </citation>
    <scope>NUCLEOTIDE SEQUENCE [LARGE SCALE GENOMIC DNA]</scope>
    <source>
        <strain evidence="2">SCGC AAA799-E16</strain>
    </source>
</reference>
<sequence>TKCNSLGFVDYSPPMNHEFRGDKYSLLLQKYRASIAASTMFPTIKYLEIPAAGCLTFMEITDHNYGKYLGFTNYENAIFINEKNYQKKLSDYVSDPDNSKWKDIANSGREYVMNHFTNDHAINSLIDF</sequence>
<organism evidence="2 3">
    <name type="scientific">Marine Group I thaumarchaeote SCGC AAA799-E16</name>
    <dbReference type="NCBI Taxonomy" id="1502292"/>
    <lineage>
        <taxon>Archaea</taxon>
        <taxon>Nitrososphaerota</taxon>
        <taxon>Marine Group I</taxon>
    </lineage>
</organism>
<keyword evidence="2" id="KW-0808">Transferase</keyword>